<organism evidence="3 4">
    <name type="scientific">Edaphobacter modestus</name>
    <dbReference type="NCBI Taxonomy" id="388466"/>
    <lineage>
        <taxon>Bacteria</taxon>
        <taxon>Pseudomonadati</taxon>
        <taxon>Acidobacteriota</taxon>
        <taxon>Terriglobia</taxon>
        <taxon>Terriglobales</taxon>
        <taxon>Acidobacteriaceae</taxon>
        <taxon>Edaphobacter</taxon>
    </lineage>
</organism>
<evidence type="ECO:0000313" key="3">
    <source>
        <dbReference type="EMBL" id="RZU41219.1"/>
    </source>
</evidence>
<dbReference type="InterPro" id="IPR010502">
    <property type="entry name" value="Carb-bd_dom_fam9"/>
</dbReference>
<sequence>MSSLSWIAQVAVFASLTMGAALAQDATPKQATALPAPLAPPAGKPKVYEVHRTPSAIHLDGRLDDKAWANAAWTEDFVDIEGSIKPRPRFRTRAKMLWDDQFLYIAAELEEPDVKASITKHDAVIFHDNDFEVFLKPLADQEGYFEFEMNALNTGWDLYLNKPYRMGGKADNSWEMEGLKTAVAIDGTLNNPADKDQGWTLEIAIPWTAFRSRQPVPKPVVGTEWRINFSRVEWKAGQPKEDNWVWSPQGVINMHVPERWGYVYFKK</sequence>
<keyword evidence="4" id="KW-1185">Reference proteome</keyword>
<feature type="chain" id="PRO_5020826227" evidence="1">
    <location>
        <begin position="24"/>
        <end position="267"/>
    </location>
</feature>
<dbReference type="Gene3D" id="2.60.40.1190">
    <property type="match status" value="1"/>
</dbReference>
<dbReference type="Proteomes" id="UP000292958">
    <property type="component" value="Unassembled WGS sequence"/>
</dbReference>
<protein>
    <submittedName>
        <fullName evidence="3">Carbohydrate binding protein with CBM9 domain</fullName>
    </submittedName>
</protein>
<feature type="signal peptide" evidence="1">
    <location>
        <begin position="1"/>
        <end position="23"/>
    </location>
</feature>
<evidence type="ECO:0000259" key="2">
    <source>
        <dbReference type="Pfam" id="PF06452"/>
    </source>
</evidence>
<comment type="caution">
    <text evidence="3">The sequence shown here is derived from an EMBL/GenBank/DDBJ whole genome shotgun (WGS) entry which is preliminary data.</text>
</comment>
<dbReference type="EMBL" id="SHKW01000001">
    <property type="protein sequence ID" value="RZU41219.1"/>
    <property type="molecule type" value="Genomic_DNA"/>
</dbReference>
<dbReference type="Pfam" id="PF06452">
    <property type="entry name" value="CBM9_1"/>
    <property type="match status" value="1"/>
</dbReference>
<evidence type="ECO:0000256" key="1">
    <source>
        <dbReference type="SAM" id="SignalP"/>
    </source>
</evidence>
<feature type="domain" description="Carbohydrate-binding" evidence="2">
    <location>
        <begin position="59"/>
        <end position="264"/>
    </location>
</feature>
<dbReference type="GO" id="GO:0004553">
    <property type="term" value="F:hydrolase activity, hydrolyzing O-glycosyl compounds"/>
    <property type="evidence" value="ECO:0007669"/>
    <property type="project" value="InterPro"/>
</dbReference>
<reference evidence="3 4" key="1">
    <citation type="submission" date="2019-02" db="EMBL/GenBank/DDBJ databases">
        <title>Genomic Encyclopedia of Archaeal and Bacterial Type Strains, Phase II (KMG-II): from individual species to whole genera.</title>
        <authorList>
            <person name="Goeker M."/>
        </authorList>
    </citation>
    <scope>NUCLEOTIDE SEQUENCE [LARGE SCALE GENOMIC DNA]</scope>
    <source>
        <strain evidence="3 4">DSM 18101</strain>
    </source>
</reference>
<proteinExistence type="predicted"/>
<dbReference type="PANTHER" id="PTHR35532">
    <property type="entry name" value="SIMILAR TO POLYHYDROXYALKANOATE DEPOLYMERASE"/>
    <property type="match status" value="1"/>
</dbReference>
<dbReference type="RefSeq" id="WP_242617924.1">
    <property type="nucleotide sequence ID" value="NZ_SHKW01000001.1"/>
</dbReference>
<dbReference type="GO" id="GO:0030246">
    <property type="term" value="F:carbohydrate binding"/>
    <property type="evidence" value="ECO:0007669"/>
    <property type="project" value="InterPro"/>
</dbReference>
<dbReference type="PANTHER" id="PTHR35532:SF5">
    <property type="entry name" value="CARBOHYDRATE-BINDING DOMAIN-CONTAINING PROTEIN"/>
    <property type="match status" value="1"/>
</dbReference>
<evidence type="ECO:0000313" key="4">
    <source>
        <dbReference type="Proteomes" id="UP000292958"/>
    </source>
</evidence>
<dbReference type="CDD" id="cd09620">
    <property type="entry name" value="CBM9_like_3"/>
    <property type="match status" value="1"/>
</dbReference>
<dbReference type="AlphaFoldDB" id="A0A4Q7YW11"/>
<dbReference type="SUPFAM" id="SSF49344">
    <property type="entry name" value="CBD9-like"/>
    <property type="match status" value="1"/>
</dbReference>
<gene>
    <name evidence="3" type="ORF">BDD14_2723</name>
</gene>
<dbReference type="GO" id="GO:0016052">
    <property type="term" value="P:carbohydrate catabolic process"/>
    <property type="evidence" value="ECO:0007669"/>
    <property type="project" value="InterPro"/>
</dbReference>
<keyword evidence="1" id="KW-0732">Signal</keyword>
<name>A0A4Q7YW11_9BACT</name>
<accession>A0A4Q7YW11</accession>